<dbReference type="AlphaFoldDB" id="A0A3V8I9B2"/>
<evidence type="ECO:0000313" key="2">
    <source>
        <dbReference type="EMBL" id="RXQ24146.1"/>
    </source>
</evidence>
<evidence type="ECO:0000313" key="3">
    <source>
        <dbReference type="Proteomes" id="UP000290660"/>
    </source>
</evidence>
<proteinExistence type="predicted"/>
<dbReference type="PROSITE" id="PS51257">
    <property type="entry name" value="PROKAR_LIPOPROTEIN"/>
    <property type="match status" value="1"/>
</dbReference>
<evidence type="ECO:0008006" key="4">
    <source>
        <dbReference type="Google" id="ProtNLM"/>
    </source>
</evidence>
<dbReference type="Proteomes" id="UP000290660">
    <property type="component" value="Unassembled WGS sequence"/>
</dbReference>
<comment type="caution">
    <text evidence="2">The sequence shown here is derived from an EMBL/GenBank/DDBJ whole genome shotgun (WGS) entry which is preliminary data.</text>
</comment>
<gene>
    <name evidence="2" type="ORF">EI538_23600</name>
</gene>
<accession>A0A3V8I9B2</accession>
<evidence type="ECO:0000256" key="1">
    <source>
        <dbReference type="SAM" id="SignalP"/>
    </source>
</evidence>
<feature type="signal peptide" evidence="1">
    <location>
        <begin position="1"/>
        <end position="26"/>
    </location>
</feature>
<name>A0A3V8I9B2_SALER</name>
<protein>
    <recommendedName>
        <fullName evidence="4">Outer membrane lipoprotein</fullName>
    </recommendedName>
</protein>
<feature type="chain" id="PRO_5030087636" description="Outer membrane lipoprotein" evidence="1">
    <location>
        <begin position="27"/>
        <end position="71"/>
    </location>
</feature>
<keyword evidence="1" id="KW-0732">Signal</keyword>
<dbReference type="EMBL" id="RSEO01000054">
    <property type="protein sequence ID" value="RXQ24146.1"/>
    <property type="molecule type" value="Genomic_DNA"/>
</dbReference>
<sequence>MKRIILAVITAASLCALSACSTYTEATGPNGTTVKHVAVAPGTSAVTSNGGCINSGGGTCEQQSASGTPAQ</sequence>
<organism evidence="2 3">
    <name type="scientific">Salmonella enterica</name>
    <name type="common">Salmonella choleraesuis</name>
    <dbReference type="NCBI Taxonomy" id="28901"/>
    <lineage>
        <taxon>Bacteria</taxon>
        <taxon>Pseudomonadati</taxon>
        <taxon>Pseudomonadota</taxon>
        <taxon>Gammaproteobacteria</taxon>
        <taxon>Enterobacterales</taxon>
        <taxon>Enterobacteriaceae</taxon>
        <taxon>Salmonella</taxon>
    </lineage>
</organism>
<reference evidence="2 3" key="1">
    <citation type="submission" date="2018-12" db="EMBL/GenBank/DDBJ databases">
        <title>Identification of serotype of rogose Salmonella by whole genome sequencing.</title>
        <authorList>
            <person name="Sacchi C.T."/>
            <person name="Goncalves C.R."/>
            <person name="Tiba-Casas M.R."/>
        </authorList>
    </citation>
    <scope>NUCLEOTIDE SEQUENCE [LARGE SCALE GENOMIC DNA]</scope>
    <source>
        <strain evidence="2 3">169_17</strain>
    </source>
</reference>